<dbReference type="PROSITE" id="PS50010">
    <property type="entry name" value="DH_2"/>
    <property type="match status" value="1"/>
</dbReference>
<dbReference type="GO" id="GO:0007010">
    <property type="term" value="P:cytoskeleton organization"/>
    <property type="evidence" value="ECO:0007669"/>
    <property type="project" value="TreeGrafter"/>
</dbReference>
<feature type="compositionally biased region" description="Basic and acidic residues" evidence="1">
    <location>
        <begin position="48"/>
        <end position="61"/>
    </location>
</feature>
<protein>
    <submittedName>
        <fullName evidence="2">FYVE, and PH domain-containing 4-like</fullName>
    </submittedName>
</protein>
<gene>
    <name evidence="2" type="ORF">PACLA_8A024633</name>
</gene>
<dbReference type="PANTHER" id="PTHR12673:SF241">
    <property type="entry name" value="DH DOMAIN-CONTAINING PROTEIN"/>
    <property type="match status" value="1"/>
</dbReference>
<dbReference type="AlphaFoldDB" id="A0A6S7J903"/>
<evidence type="ECO:0000313" key="2">
    <source>
        <dbReference type="EMBL" id="CAB4028625.1"/>
    </source>
</evidence>
<feature type="compositionally biased region" description="Pro residues" evidence="1">
    <location>
        <begin position="69"/>
        <end position="81"/>
    </location>
</feature>
<dbReference type="GO" id="GO:0046847">
    <property type="term" value="P:filopodium assembly"/>
    <property type="evidence" value="ECO:0007669"/>
    <property type="project" value="TreeGrafter"/>
</dbReference>
<dbReference type="Proteomes" id="UP001152795">
    <property type="component" value="Unassembled WGS sequence"/>
</dbReference>
<dbReference type="PANTHER" id="PTHR12673">
    <property type="entry name" value="FACIOGENITAL DYSPLASIA PROTEIN"/>
    <property type="match status" value="1"/>
</dbReference>
<comment type="caution">
    <text evidence="2">The sequence shown here is derived from an EMBL/GenBank/DDBJ whole genome shotgun (WGS) entry which is preliminary data.</text>
</comment>
<dbReference type="Gene3D" id="1.20.900.10">
    <property type="entry name" value="Dbl homology (DH) domain"/>
    <property type="match status" value="1"/>
</dbReference>
<dbReference type="SMART" id="SM00325">
    <property type="entry name" value="RhoGEF"/>
    <property type="match status" value="1"/>
</dbReference>
<feature type="region of interest" description="Disordered" evidence="1">
    <location>
        <begin position="171"/>
        <end position="205"/>
    </location>
</feature>
<dbReference type="InterPro" id="IPR000219">
    <property type="entry name" value="DH_dom"/>
</dbReference>
<dbReference type="Pfam" id="PF00621">
    <property type="entry name" value="RhoGEF"/>
    <property type="match status" value="1"/>
</dbReference>
<feature type="region of interest" description="Disordered" evidence="1">
    <location>
        <begin position="24"/>
        <end position="150"/>
    </location>
</feature>
<accession>A0A6S7J903</accession>
<reference evidence="2" key="1">
    <citation type="submission" date="2020-04" db="EMBL/GenBank/DDBJ databases">
        <authorList>
            <person name="Alioto T."/>
            <person name="Alioto T."/>
            <person name="Gomez Garrido J."/>
        </authorList>
    </citation>
    <scope>NUCLEOTIDE SEQUENCE</scope>
    <source>
        <strain evidence="2">A484AB</strain>
    </source>
</reference>
<evidence type="ECO:0000256" key="1">
    <source>
        <dbReference type="SAM" id="MobiDB-lite"/>
    </source>
</evidence>
<dbReference type="CDD" id="cd00160">
    <property type="entry name" value="RhoGEF"/>
    <property type="match status" value="1"/>
</dbReference>
<dbReference type="InterPro" id="IPR035899">
    <property type="entry name" value="DBL_dom_sf"/>
</dbReference>
<organism evidence="2 3">
    <name type="scientific">Paramuricea clavata</name>
    <name type="common">Red gorgonian</name>
    <name type="synonym">Violescent sea-whip</name>
    <dbReference type="NCBI Taxonomy" id="317549"/>
    <lineage>
        <taxon>Eukaryota</taxon>
        <taxon>Metazoa</taxon>
        <taxon>Cnidaria</taxon>
        <taxon>Anthozoa</taxon>
        <taxon>Octocorallia</taxon>
        <taxon>Malacalcyonacea</taxon>
        <taxon>Plexauridae</taxon>
        <taxon>Paramuricea</taxon>
    </lineage>
</organism>
<dbReference type="OrthoDB" id="660555at2759"/>
<dbReference type="EMBL" id="CACRXK020015611">
    <property type="protein sequence ID" value="CAB4028625.1"/>
    <property type="molecule type" value="Genomic_DNA"/>
</dbReference>
<dbReference type="GO" id="GO:0005737">
    <property type="term" value="C:cytoplasm"/>
    <property type="evidence" value="ECO:0007669"/>
    <property type="project" value="TreeGrafter"/>
</dbReference>
<proteinExistence type="predicted"/>
<feature type="compositionally biased region" description="Acidic residues" evidence="1">
    <location>
        <begin position="171"/>
        <end position="199"/>
    </location>
</feature>
<sequence>MQKANSTGKLATGENVNKIKSIYESLSSSDLKPVKPENLDVKPALKPVKPDKLIGMKEVKPEQASNRPPKTPPKPVPPPKPTFKKDGQKSRSNSHESSLPDIAPKPKRGVSSASSNKSEESQAENGEPENDEPENDEPVNGHQQNGYHNGNEYQEVGVNEEKPAVDMDADRIEDDEEEDVEGCDSDEFDESENDSDEREETLPNKRQSRIIFGELLDIPDLDFLDPRRKKLFNIAKEILTTEVTYVKTLKLLDEVFHFRLENECRAKGVVPKEALLEIFSNITTINQFHRDFLLPKLEERMKNWDTMPKVGDIFNYLAPFLKMYAEYVKNFDQAMTSLSKWKLKSPKFAAVIEDIQVLQNRTLTRFISIGKKIVNGPFAL</sequence>
<feature type="compositionally biased region" description="Low complexity" evidence="1">
    <location>
        <begin position="138"/>
        <end position="150"/>
    </location>
</feature>
<feature type="compositionally biased region" description="Acidic residues" evidence="1">
    <location>
        <begin position="126"/>
        <end position="137"/>
    </location>
</feature>
<name>A0A6S7J903_PARCT</name>
<dbReference type="InterPro" id="IPR051092">
    <property type="entry name" value="FYVE_RhoGEF_PH"/>
</dbReference>
<dbReference type="GO" id="GO:0005085">
    <property type="term" value="F:guanyl-nucleotide exchange factor activity"/>
    <property type="evidence" value="ECO:0007669"/>
    <property type="project" value="InterPro"/>
</dbReference>
<keyword evidence="3" id="KW-1185">Reference proteome</keyword>
<dbReference type="SUPFAM" id="SSF48065">
    <property type="entry name" value="DBL homology domain (DH-domain)"/>
    <property type="match status" value="1"/>
</dbReference>
<evidence type="ECO:0000313" key="3">
    <source>
        <dbReference type="Proteomes" id="UP001152795"/>
    </source>
</evidence>